<accession>A0ABW3HW99</accession>
<dbReference type="RefSeq" id="WP_377567675.1">
    <property type="nucleotide sequence ID" value="NZ_JBHTJZ010000066.1"/>
</dbReference>
<proteinExistence type="predicted"/>
<dbReference type="EMBL" id="JBHTJZ010000066">
    <property type="protein sequence ID" value="MFD0961779.1"/>
    <property type="molecule type" value="Genomic_DNA"/>
</dbReference>
<sequence length="77" mass="9228">MLRQKIALCAALFLLIIVVGALLNDKIHRLNYHFFMTPPVPEDHFRIYSSFDPELSDKEYRQYMPREYVKIIDTERP</sequence>
<comment type="caution">
    <text evidence="1">The sequence shown here is derived from an EMBL/GenBank/DDBJ whole genome shotgun (WGS) entry which is preliminary data.</text>
</comment>
<evidence type="ECO:0000313" key="2">
    <source>
        <dbReference type="Proteomes" id="UP001596989"/>
    </source>
</evidence>
<gene>
    <name evidence="1" type="ORF">ACFQ2I_20765</name>
</gene>
<keyword evidence="2" id="KW-1185">Reference proteome</keyword>
<reference evidence="2" key="1">
    <citation type="journal article" date="2019" name="Int. J. Syst. Evol. Microbiol.">
        <title>The Global Catalogue of Microorganisms (GCM) 10K type strain sequencing project: providing services to taxonomists for standard genome sequencing and annotation.</title>
        <authorList>
            <consortium name="The Broad Institute Genomics Platform"/>
            <consortium name="The Broad Institute Genome Sequencing Center for Infectious Disease"/>
            <person name="Wu L."/>
            <person name="Ma J."/>
        </authorList>
    </citation>
    <scope>NUCLEOTIDE SEQUENCE [LARGE SCALE GENOMIC DNA]</scope>
    <source>
        <strain evidence="2">CCUG 59129</strain>
    </source>
</reference>
<evidence type="ECO:0000313" key="1">
    <source>
        <dbReference type="EMBL" id="MFD0961779.1"/>
    </source>
</evidence>
<protein>
    <submittedName>
        <fullName evidence="1">Uncharacterized protein</fullName>
    </submittedName>
</protein>
<dbReference type="Proteomes" id="UP001596989">
    <property type="component" value="Unassembled WGS sequence"/>
</dbReference>
<organism evidence="1 2">
    <name type="scientific">Paenibacillus chungangensis</name>
    <dbReference type="NCBI Taxonomy" id="696535"/>
    <lineage>
        <taxon>Bacteria</taxon>
        <taxon>Bacillati</taxon>
        <taxon>Bacillota</taxon>
        <taxon>Bacilli</taxon>
        <taxon>Bacillales</taxon>
        <taxon>Paenibacillaceae</taxon>
        <taxon>Paenibacillus</taxon>
    </lineage>
</organism>
<name>A0ABW3HW99_9BACL</name>